<keyword evidence="4 9" id="KW-0678">Repressor</keyword>
<organism evidence="11 12">
    <name type="scientific">Protopolystoma xenopodis</name>
    <dbReference type="NCBI Taxonomy" id="117903"/>
    <lineage>
        <taxon>Eukaryota</taxon>
        <taxon>Metazoa</taxon>
        <taxon>Spiralia</taxon>
        <taxon>Lophotrochozoa</taxon>
        <taxon>Platyhelminthes</taxon>
        <taxon>Monogenea</taxon>
        <taxon>Polyopisthocotylea</taxon>
        <taxon>Polystomatidea</taxon>
        <taxon>Polystomatidae</taxon>
        <taxon>Protopolystoma</taxon>
    </lineage>
</organism>
<proteinExistence type="inferred from homology"/>
<accession>A0A3S5C0Z5</accession>
<comment type="caution">
    <text evidence="11">The sequence shown here is derived from an EMBL/GenBank/DDBJ whole genome shotgun (WGS) entry which is preliminary data.</text>
</comment>
<evidence type="ECO:0000256" key="6">
    <source>
        <dbReference type="ARBA" id="ARBA00023159"/>
    </source>
</evidence>
<dbReference type="EMBL" id="CAAALY010093496">
    <property type="protein sequence ID" value="VEL28245.1"/>
    <property type="molecule type" value="Genomic_DNA"/>
</dbReference>
<protein>
    <recommendedName>
        <fullName evidence="3 9">Mediator of RNA polymerase II transcription subunit 13</fullName>
    </recommendedName>
</protein>
<evidence type="ECO:0000256" key="4">
    <source>
        <dbReference type="ARBA" id="ARBA00022491"/>
    </source>
</evidence>
<dbReference type="InterPro" id="IPR051139">
    <property type="entry name" value="Mediator_complx_sub13"/>
</dbReference>
<dbReference type="Pfam" id="PF06333">
    <property type="entry name" value="Med13_C"/>
    <property type="match status" value="1"/>
</dbReference>
<evidence type="ECO:0000259" key="10">
    <source>
        <dbReference type="Pfam" id="PF06333"/>
    </source>
</evidence>
<dbReference type="InterPro" id="IPR009401">
    <property type="entry name" value="Med13_C"/>
</dbReference>
<evidence type="ECO:0000313" key="12">
    <source>
        <dbReference type="Proteomes" id="UP000784294"/>
    </source>
</evidence>
<dbReference type="PANTHER" id="PTHR48249">
    <property type="entry name" value="MEDIATOR OF RNA POLYMERASE II TRANSCRIPTION SUBUNIT 13"/>
    <property type="match status" value="1"/>
</dbReference>
<dbReference type="GO" id="GO:0003713">
    <property type="term" value="F:transcription coactivator activity"/>
    <property type="evidence" value="ECO:0007669"/>
    <property type="project" value="TreeGrafter"/>
</dbReference>
<evidence type="ECO:0000256" key="1">
    <source>
        <dbReference type="ARBA" id="ARBA00004123"/>
    </source>
</evidence>
<comment type="subunit">
    <text evidence="9">Component of the Mediator complex.</text>
</comment>
<dbReference type="AlphaFoldDB" id="A0A3S5C0Z5"/>
<dbReference type="GO" id="GO:0045944">
    <property type="term" value="P:positive regulation of transcription by RNA polymerase II"/>
    <property type="evidence" value="ECO:0007669"/>
    <property type="project" value="TreeGrafter"/>
</dbReference>
<evidence type="ECO:0000256" key="5">
    <source>
        <dbReference type="ARBA" id="ARBA00023015"/>
    </source>
</evidence>
<comment type="subcellular location">
    <subcellularLocation>
        <location evidence="1 9">Nucleus</location>
    </subcellularLocation>
</comment>
<keyword evidence="5 9" id="KW-0805">Transcription regulation</keyword>
<keyword evidence="6 9" id="KW-0010">Activator</keyword>
<reference evidence="11" key="1">
    <citation type="submission" date="2018-11" db="EMBL/GenBank/DDBJ databases">
        <authorList>
            <consortium name="Pathogen Informatics"/>
        </authorList>
    </citation>
    <scope>NUCLEOTIDE SEQUENCE</scope>
</reference>
<keyword evidence="8 9" id="KW-0539">Nucleus</keyword>
<gene>
    <name evidence="11" type="ORF">PXEA_LOCUS21685</name>
</gene>
<keyword evidence="7 9" id="KW-0804">Transcription</keyword>
<comment type="function">
    <text evidence="9">Component of the Mediator complex, a coactivator involved in regulated transcription of nearly all RNA polymerase II-dependent genes. Mediator functions as a bridge to convey information from gene-specific regulatory proteins to the basal RNA polymerase II transcription machinery. Mediator is recruited to promoters by direct interactions with regulatory proteins and serves as a scaffold for the assembly of a functional preinitiation complex with RNA polymerase II and the general transcription factors.</text>
</comment>
<name>A0A3S5C0Z5_9PLAT</name>
<sequence length="243" mass="25586">MDPNDLLSVRSRCSIDEIGLSLSGDMRGRGFSLHGSDTDGDYGMSGTGAVSSATYSRARRRSSGGGNISGGGGSDAFLVAGRYPAHPEAFSNLLPYGLPDPQEDEAGLMQQPLAMGYYVSTAPAGPLPNWFWVACPEAGLQTPVCLKSALHLQASLFAGDEATAAAVGVASNGTRGGPCTRSLLLRRHLLDSSSTCDVLRFVLEAYNALSWLTIDPVTNDRRTCLPVHILSLAQAYQAVEAFT</sequence>
<dbReference type="OrthoDB" id="103819at2759"/>
<evidence type="ECO:0000256" key="9">
    <source>
        <dbReference type="RuleBase" id="RU364134"/>
    </source>
</evidence>
<feature type="domain" description="Mediator complex subunit Med13 C-terminal" evidence="10">
    <location>
        <begin position="47"/>
        <end position="230"/>
    </location>
</feature>
<dbReference type="PANTHER" id="PTHR48249:SF3">
    <property type="entry name" value="MEDIATOR OF RNA POLYMERASE II TRANSCRIPTION SUBUNIT 13"/>
    <property type="match status" value="1"/>
</dbReference>
<evidence type="ECO:0000256" key="2">
    <source>
        <dbReference type="ARBA" id="ARBA00009354"/>
    </source>
</evidence>
<evidence type="ECO:0000256" key="8">
    <source>
        <dbReference type="ARBA" id="ARBA00023242"/>
    </source>
</evidence>
<evidence type="ECO:0000256" key="3">
    <source>
        <dbReference type="ARBA" id="ARBA00019618"/>
    </source>
</evidence>
<dbReference type="Proteomes" id="UP000784294">
    <property type="component" value="Unassembled WGS sequence"/>
</dbReference>
<keyword evidence="12" id="KW-1185">Reference proteome</keyword>
<evidence type="ECO:0000313" key="11">
    <source>
        <dbReference type="EMBL" id="VEL28245.1"/>
    </source>
</evidence>
<comment type="similarity">
    <text evidence="2 9">Belongs to the Mediator complex subunit 13 family.</text>
</comment>
<dbReference type="GO" id="GO:0016592">
    <property type="term" value="C:mediator complex"/>
    <property type="evidence" value="ECO:0007669"/>
    <property type="project" value="InterPro"/>
</dbReference>
<evidence type="ECO:0000256" key="7">
    <source>
        <dbReference type="ARBA" id="ARBA00023163"/>
    </source>
</evidence>